<name>Q0CZC8_ASPTN</name>
<organism evidence="8 9">
    <name type="scientific">Aspergillus terreus (strain NIH 2624 / FGSC A1156)</name>
    <dbReference type="NCBI Taxonomy" id="341663"/>
    <lineage>
        <taxon>Eukaryota</taxon>
        <taxon>Fungi</taxon>
        <taxon>Dikarya</taxon>
        <taxon>Ascomycota</taxon>
        <taxon>Pezizomycotina</taxon>
        <taxon>Eurotiomycetes</taxon>
        <taxon>Eurotiomycetidae</taxon>
        <taxon>Eurotiales</taxon>
        <taxon>Aspergillaceae</taxon>
        <taxon>Aspergillus</taxon>
        <taxon>Aspergillus subgen. Circumdati</taxon>
    </lineage>
</organism>
<dbReference type="EMBL" id="CH476594">
    <property type="protein sequence ID" value="EAU39602.1"/>
    <property type="molecule type" value="Genomic_DNA"/>
</dbReference>
<gene>
    <name evidence="8" type="ORF">ATEG_00956</name>
</gene>
<evidence type="ECO:0000256" key="5">
    <source>
        <dbReference type="ARBA" id="ARBA00023004"/>
    </source>
</evidence>
<dbReference type="InterPro" id="IPR050121">
    <property type="entry name" value="Cytochrome_P450_monoxygenase"/>
</dbReference>
<dbReference type="InterPro" id="IPR036396">
    <property type="entry name" value="Cyt_P450_sf"/>
</dbReference>
<dbReference type="VEuPathDB" id="FungiDB:ATEG_00956"/>
<evidence type="ECO:0000256" key="7">
    <source>
        <dbReference type="SAM" id="Phobius"/>
    </source>
</evidence>
<dbReference type="AlphaFoldDB" id="Q0CZC8"/>
<keyword evidence="5" id="KW-0408">Iron</keyword>
<keyword evidence="7" id="KW-0472">Membrane</keyword>
<keyword evidence="3" id="KW-0479">Metal-binding</keyword>
<feature type="transmembrane region" description="Helical" evidence="7">
    <location>
        <begin position="29"/>
        <end position="51"/>
    </location>
</feature>
<comment type="similarity">
    <text evidence="2">Belongs to the cytochrome P450 family.</text>
</comment>
<keyword evidence="7" id="KW-0812">Transmembrane</keyword>
<dbReference type="GO" id="GO:0016705">
    <property type="term" value="F:oxidoreductase activity, acting on paired donors, with incorporation or reduction of molecular oxygen"/>
    <property type="evidence" value="ECO:0007669"/>
    <property type="project" value="InterPro"/>
</dbReference>
<dbReference type="PANTHER" id="PTHR24305:SF232">
    <property type="entry name" value="P450, PUTATIVE (EUROFUNG)-RELATED"/>
    <property type="match status" value="1"/>
</dbReference>
<evidence type="ECO:0000313" key="8">
    <source>
        <dbReference type="EMBL" id="EAU39602.1"/>
    </source>
</evidence>
<dbReference type="Proteomes" id="UP000007963">
    <property type="component" value="Unassembled WGS sequence"/>
</dbReference>
<keyword evidence="7" id="KW-1133">Transmembrane helix</keyword>
<sequence>MKLLALLLDSSAIATLLLAVTTGYVVYQVFFSPLAAFPGPFWAKVTYWYWAWRSMRGQAHRDLVNLHQRYGSVPEEAGGKFRKSAVHDTVTGTRPFDLLAQRDEKIHSGQRRLVASAYTMDSIVYLEPMVDSLIVSTMEKLSTLPGDIDLGGWIQLFAFDVIGAISFSRPSGFIEAGDDGGIFRRMQNSLSSISWLMYVDWFYSLYQRLMPVIGNWLAANDRNGHFFNFARQEITARKDRAGNTKDMASQLFAVQHTKTELDDTNIAFMMASNVLAGSDTTSTSARAVIYLLLKNPKSLQRLLDETEERKSDGRLSYPVKFQEAESWPYLQAVMYEAMRLYPAVGRNLDRDVPAGGLRIGDHWVPEGVSLSFHCSCTSKVMILFQTMVGSTAWAIHRIPEIWGPDVEDFRPERWLDEE</sequence>
<dbReference type="InterPro" id="IPR001128">
    <property type="entry name" value="Cyt_P450"/>
</dbReference>
<evidence type="ECO:0000256" key="4">
    <source>
        <dbReference type="ARBA" id="ARBA00023002"/>
    </source>
</evidence>
<dbReference type="PANTHER" id="PTHR24305">
    <property type="entry name" value="CYTOCHROME P450"/>
    <property type="match status" value="1"/>
</dbReference>
<dbReference type="eggNOG" id="KOG0156">
    <property type="taxonomic scope" value="Eukaryota"/>
</dbReference>
<evidence type="ECO:0000256" key="1">
    <source>
        <dbReference type="ARBA" id="ARBA00001971"/>
    </source>
</evidence>
<evidence type="ECO:0000256" key="3">
    <source>
        <dbReference type="ARBA" id="ARBA00022723"/>
    </source>
</evidence>
<dbReference type="GO" id="GO:0020037">
    <property type="term" value="F:heme binding"/>
    <property type="evidence" value="ECO:0007669"/>
    <property type="project" value="InterPro"/>
</dbReference>
<dbReference type="RefSeq" id="XP_001211042.1">
    <property type="nucleotide sequence ID" value="XM_001211042.1"/>
</dbReference>
<evidence type="ECO:0000256" key="6">
    <source>
        <dbReference type="ARBA" id="ARBA00023033"/>
    </source>
</evidence>
<protein>
    <submittedName>
        <fullName evidence="8">Uncharacterized protein</fullName>
    </submittedName>
</protein>
<dbReference type="Pfam" id="PF00067">
    <property type="entry name" value="p450"/>
    <property type="match status" value="1"/>
</dbReference>
<accession>Q0CZC8</accession>
<proteinExistence type="inferred from homology"/>
<dbReference type="HOGENOM" id="CLU_001570_14_0_1"/>
<dbReference type="OrthoDB" id="3934656at2759"/>
<evidence type="ECO:0000256" key="2">
    <source>
        <dbReference type="ARBA" id="ARBA00010617"/>
    </source>
</evidence>
<dbReference type="SUPFAM" id="SSF48264">
    <property type="entry name" value="Cytochrome P450"/>
    <property type="match status" value="1"/>
</dbReference>
<dbReference type="GO" id="GO:0004497">
    <property type="term" value="F:monooxygenase activity"/>
    <property type="evidence" value="ECO:0007669"/>
    <property type="project" value="UniProtKB-KW"/>
</dbReference>
<keyword evidence="6" id="KW-0503">Monooxygenase</keyword>
<evidence type="ECO:0000313" key="9">
    <source>
        <dbReference type="Proteomes" id="UP000007963"/>
    </source>
</evidence>
<keyword evidence="4" id="KW-0560">Oxidoreductase</keyword>
<dbReference type="Gene3D" id="1.10.630.10">
    <property type="entry name" value="Cytochrome P450"/>
    <property type="match status" value="1"/>
</dbReference>
<dbReference type="OMA" id="CPYLQAV"/>
<dbReference type="GO" id="GO:0005506">
    <property type="term" value="F:iron ion binding"/>
    <property type="evidence" value="ECO:0007669"/>
    <property type="project" value="InterPro"/>
</dbReference>
<dbReference type="GeneID" id="4355719"/>
<comment type="cofactor">
    <cofactor evidence="1">
        <name>heme</name>
        <dbReference type="ChEBI" id="CHEBI:30413"/>
    </cofactor>
</comment>
<dbReference type="STRING" id="341663.Q0CZC8"/>
<reference evidence="9" key="1">
    <citation type="submission" date="2005-09" db="EMBL/GenBank/DDBJ databases">
        <title>Annotation of the Aspergillus terreus NIH2624 genome.</title>
        <authorList>
            <person name="Birren B.W."/>
            <person name="Lander E.S."/>
            <person name="Galagan J.E."/>
            <person name="Nusbaum C."/>
            <person name="Devon K."/>
            <person name="Henn M."/>
            <person name="Ma L.-J."/>
            <person name="Jaffe D.B."/>
            <person name="Butler J."/>
            <person name="Alvarez P."/>
            <person name="Gnerre S."/>
            <person name="Grabherr M."/>
            <person name="Kleber M."/>
            <person name="Mauceli E.W."/>
            <person name="Brockman W."/>
            <person name="Rounsley S."/>
            <person name="Young S.K."/>
            <person name="LaButti K."/>
            <person name="Pushparaj V."/>
            <person name="DeCaprio D."/>
            <person name="Crawford M."/>
            <person name="Koehrsen M."/>
            <person name="Engels R."/>
            <person name="Montgomery P."/>
            <person name="Pearson M."/>
            <person name="Howarth C."/>
            <person name="Larson L."/>
            <person name="Luoma S."/>
            <person name="White J."/>
            <person name="Alvarado L."/>
            <person name="Kodira C.D."/>
            <person name="Zeng Q."/>
            <person name="Oleary S."/>
            <person name="Yandava C."/>
            <person name="Denning D.W."/>
            <person name="Nierman W.C."/>
            <person name="Milne T."/>
            <person name="Madden K."/>
        </authorList>
    </citation>
    <scope>NUCLEOTIDE SEQUENCE [LARGE SCALE GENOMIC DNA]</scope>
    <source>
        <strain evidence="9">NIH 2624 / FGSC A1156</strain>
    </source>
</reference>